<dbReference type="AlphaFoldDB" id="I4CCD2"/>
<accession>I4CCD2</accession>
<dbReference type="EMBL" id="CP003360">
    <property type="protein sequence ID" value="AFM27223.1"/>
    <property type="molecule type" value="Genomic_DNA"/>
</dbReference>
<evidence type="ECO:0000313" key="2">
    <source>
        <dbReference type="Proteomes" id="UP000006055"/>
    </source>
</evidence>
<dbReference type="SUPFAM" id="SSF50998">
    <property type="entry name" value="Quinoprotein alcohol dehydrogenase-like"/>
    <property type="match status" value="1"/>
</dbReference>
<organism evidence="1 2">
    <name type="scientific">Desulfomonile tiedjei (strain ATCC 49306 / DSM 6799 / DCB-1)</name>
    <dbReference type="NCBI Taxonomy" id="706587"/>
    <lineage>
        <taxon>Bacteria</taxon>
        <taxon>Pseudomonadati</taxon>
        <taxon>Thermodesulfobacteriota</taxon>
        <taxon>Desulfomonilia</taxon>
        <taxon>Desulfomonilales</taxon>
        <taxon>Desulfomonilaceae</taxon>
        <taxon>Desulfomonile</taxon>
    </lineage>
</organism>
<dbReference type="InterPro" id="IPR011047">
    <property type="entry name" value="Quinoprotein_ADH-like_sf"/>
</dbReference>
<dbReference type="HOGENOM" id="CLU_497598_0_0_7"/>
<protein>
    <submittedName>
        <fullName evidence="1">Uncharacterized protein</fullName>
    </submittedName>
</protein>
<keyword evidence="2" id="KW-1185">Reference proteome</keyword>
<gene>
    <name evidence="1" type="ordered locus">Desti_4597</name>
</gene>
<evidence type="ECO:0000313" key="1">
    <source>
        <dbReference type="EMBL" id="AFM27223.1"/>
    </source>
</evidence>
<dbReference type="STRING" id="706587.Desti_4597"/>
<dbReference type="RefSeq" id="WP_014812333.1">
    <property type="nucleotide sequence ID" value="NC_018025.1"/>
</dbReference>
<proteinExistence type="predicted"/>
<name>I4CCD2_DESTA</name>
<dbReference type="Proteomes" id="UP000006055">
    <property type="component" value="Chromosome"/>
</dbReference>
<sequence length="547" mass="63461">MFQGQFMLEQLEERIVLDGAVADVQDVQDQTSDANSVDSLGWVYVNDGWWYEDTGSGWWFNENSGWWWNENDGWWLKSENGFDFWYRGEHQYWANEISTGLWFWWDDIDEQYWEPAFKWFADQINSEWTWVYNDWNGTFYQTNIEHYYYEDHATGDRWQWNSLSSIWKPIPSLVADINAGDYNSFPEYMTVYNGQLYFAADGDSHGEELWRYDSATNTVSLVADLYAGYIDSDPHELTVYNGELYFAADRGLYETELWKYNSVSNTLTFVADIHPNYGSNPQFLTVYNGALYFAATDGVHGNELWKYDSTSNTASLVADIRPNSDSDPAHLTVYNGQLYFIANDGTHGDSLWRYDSASNVTTLVTDHLWRGGGLIVYHNQLYFSAYDAGPYWKYDLWRYDSVSGSVLAAGRNPSFLFPCNLTVCNDQLYFQATGALGDELWKYDWVTQSASLVADIYPGDGHSNPGSSDYWQGMVEYRGQLYFPADDGAHGIELWKYDPQSNTATLVYDLREGMYGSYLLHLVVYDDELYFCAYDDIHGRELWKYHA</sequence>
<dbReference type="SUPFAM" id="SSF63825">
    <property type="entry name" value="YWTD domain"/>
    <property type="match status" value="1"/>
</dbReference>
<reference evidence="2" key="1">
    <citation type="submission" date="2012-06" db="EMBL/GenBank/DDBJ databases">
        <title>Complete sequence of chromosome of Desulfomonile tiedjei DSM 6799.</title>
        <authorList>
            <person name="Lucas S."/>
            <person name="Copeland A."/>
            <person name="Lapidus A."/>
            <person name="Glavina del Rio T."/>
            <person name="Dalin E."/>
            <person name="Tice H."/>
            <person name="Bruce D."/>
            <person name="Goodwin L."/>
            <person name="Pitluck S."/>
            <person name="Peters L."/>
            <person name="Ovchinnikova G."/>
            <person name="Zeytun A."/>
            <person name="Lu M."/>
            <person name="Kyrpides N."/>
            <person name="Mavromatis K."/>
            <person name="Ivanova N."/>
            <person name="Brettin T."/>
            <person name="Detter J.C."/>
            <person name="Han C."/>
            <person name="Larimer F."/>
            <person name="Land M."/>
            <person name="Hauser L."/>
            <person name="Markowitz V."/>
            <person name="Cheng J.-F."/>
            <person name="Hugenholtz P."/>
            <person name="Woyke T."/>
            <person name="Wu D."/>
            <person name="Spring S."/>
            <person name="Schroeder M."/>
            <person name="Brambilla E."/>
            <person name="Klenk H.-P."/>
            <person name="Eisen J.A."/>
        </authorList>
    </citation>
    <scope>NUCLEOTIDE SEQUENCE [LARGE SCALE GENOMIC DNA]</scope>
    <source>
        <strain evidence="2">ATCC 49306 / DSM 6799 / DCB-1</strain>
    </source>
</reference>
<dbReference type="eggNOG" id="COG3386">
    <property type="taxonomic scope" value="Bacteria"/>
</dbReference>
<dbReference type="KEGG" id="dti:Desti_4597"/>